<reference evidence="7" key="1">
    <citation type="submission" date="2021-12" db="EMBL/GenBank/DDBJ databases">
        <authorList>
            <person name="King R."/>
        </authorList>
    </citation>
    <scope>NUCLEOTIDE SEQUENCE</scope>
</reference>
<comment type="subcellular location">
    <subcellularLocation>
        <location evidence="1">Golgi apparatus</location>
    </subcellularLocation>
</comment>
<feature type="region of interest" description="Disordered" evidence="5">
    <location>
        <begin position="456"/>
        <end position="501"/>
    </location>
</feature>
<dbReference type="InterPro" id="IPR022092">
    <property type="entry name" value="TMF_DNA-bd"/>
</dbReference>
<evidence type="ECO:0000256" key="5">
    <source>
        <dbReference type="SAM" id="MobiDB-lite"/>
    </source>
</evidence>
<feature type="compositionally biased region" description="Low complexity" evidence="5">
    <location>
        <begin position="550"/>
        <end position="561"/>
    </location>
</feature>
<evidence type="ECO:0000256" key="2">
    <source>
        <dbReference type="ARBA" id="ARBA00023034"/>
    </source>
</evidence>
<evidence type="ECO:0000256" key="1">
    <source>
        <dbReference type="ARBA" id="ARBA00004555"/>
    </source>
</evidence>
<dbReference type="InterPro" id="IPR022091">
    <property type="entry name" value="TMF_TATA-bd"/>
</dbReference>
<dbReference type="AlphaFoldDB" id="A0A9P0AFE4"/>
<feature type="region of interest" description="Disordered" evidence="5">
    <location>
        <begin position="524"/>
        <end position="576"/>
    </location>
</feature>
<keyword evidence="2" id="KW-0333">Golgi apparatus</keyword>
<dbReference type="GO" id="GO:0005783">
    <property type="term" value="C:endoplasmic reticulum"/>
    <property type="evidence" value="ECO:0007669"/>
    <property type="project" value="TreeGrafter"/>
</dbReference>
<feature type="coiled-coil region" evidence="4">
    <location>
        <begin position="626"/>
        <end position="822"/>
    </location>
</feature>
<dbReference type="PANTHER" id="PTHR46515">
    <property type="entry name" value="TATA ELEMENT MODULATORY FACTOR TMF1"/>
    <property type="match status" value="1"/>
</dbReference>
<dbReference type="Pfam" id="PF12325">
    <property type="entry name" value="TMF_TATA_bd"/>
    <property type="match status" value="1"/>
</dbReference>
<evidence type="ECO:0000256" key="4">
    <source>
        <dbReference type="SAM" id="Coils"/>
    </source>
</evidence>
<feature type="domain" description="TATA element modulatory factor 1 TATA binding" evidence="6">
    <location>
        <begin position="1132"/>
        <end position="1236"/>
    </location>
</feature>
<feature type="compositionally biased region" description="Polar residues" evidence="5">
    <location>
        <begin position="562"/>
        <end position="575"/>
    </location>
</feature>
<dbReference type="Proteomes" id="UP001152759">
    <property type="component" value="Chromosome 4"/>
</dbReference>
<proteinExistence type="predicted"/>
<evidence type="ECO:0000256" key="3">
    <source>
        <dbReference type="ARBA" id="ARBA00023054"/>
    </source>
</evidence>
<dbReference type="InterPro" id="IPR052602">
    <property type="entry name" value="Growth_transcription_reg"/>
</dbReference>
<dbReference type="PANTHER" id="PTHR46515:SF1">
    <property type="entry name" value="TATA ELEMENT MODULATORY FACTOR"/>
    <property type="match status" value="1"/>
</dbReference>
<feature type="compositionally biased region" description="Polar residues" evidence="5">
    <location>
        <begin position="74"/>
        <end position="97"/>
    </location>
</feature>
<evidence type="ECO:0000313" key="7">
    <source>
        <dbReference type="EMBL" id="CAH0389575.1"/>
    </source>
</evidence>
<name>A0A9P0AFE4_BEMTA</name>
<feature type="region of interest" description="Disordered" evidence="5">
    <location>
        <begin position="1080"/>
        <end position="1118"/>
    </location>
</feature>
<gene>
    <name evidence="7" type="ORF">BEMITA_LOCUS8389</name>
</gene>
<evidence type="ECO:0000259" key="6">
    <source>
        <dbReference type="Pfam" id="PF12325"/>
    </source>
</evidence>
<feature type="compositionally biased region" description="Polar residues" evidence="5">
    <location>
        <begin position="118"/>
        <end position="140"/>
    </location>
</feature>
<feature type="compositionally biased region" description="Polar residues" evidence="5">
    <location>
        <begin position="168"/>
        <end position="188"/>
    </location>
</feature>
<evidence type="ECO:0000313" key="8">
    <source>
        <dbReference type="Proteomes" id="UP001152759"/>
    </source>
</evidence>
<organism evidence="7 8">
    <name type="scientific">Bemisia tabaci</name>
    <name type="common">Sweetpotato whitefly</name>
    <name type="synonym">Aleurodes tabaci</name>
    <dbReference type="NCBI Taxonomy" id="7038"/>
    <lineage>
        <taxon>Eukaryota</taxon>
        <taxon>Metazoa</taxon>
        <taxon>Ecdysozoa</taxon>
        <taxon>Arthropoda</taxon>
        <taxon>Hexapoda</taxon>
        <taxon>Insecta</taxon>
        <taxon>Pterygota</taxon>
        <taxon>Neoptera</taxon>
        <taxon>Paraneoptera</taxon>
        <taxon>Hemiptera</taxon>
        <taxon>Sternorrhyncha</taxon>
        <taxon>Aleyrodoidea</taxon>
        <taxon>Aleyrodidae</taxon>
        <taxon>Aleyrodinae</taxon>
        <taxon>Bemisia</taxon>
    </lineage>
</organism>
<keyword evidence="3 4" id="KW-0175">Coiled coil</keyword>
<dbReference type="EMBL" id="OU963865">
    <property type="protein sequence ID" value="CAH0389575.1"/>
    <property type="molecule type" value="Genomic_DNA"/>
</dbReference>
<keyword evidence="8" id="KW-1185">Reference proteome</keyword>
<sequence length="1243" mass="136704">MSWFDAAGIANLAKTALKEAQKTIDKALDITEEEEETGSATKDSSEEMPSASIETSGDDIFSSWNVLEGKKSKSAPNIESVTTSQPAKSLSTSTSLWGSFAGSFFDQKSSESDENQPKIPSSQSSEFISEQPRKINTNRPLSLREPCLTGNDDELDKDGRESSRLKNFASSAENQSSDRSGDRTQQIESSKRREHKPSNINRLSVASSGSDCRSTESVEILGSATPDSDQTPSISTSSSAGYLKQSGSVESVEVITSPSSIEVLPSFGDSPSSNSVMSPDSHKLHSFSASDSISPVDQPFLETVETSGKSSNDCINDEEDMSIGADDSYNSASESTHTLTTAFENVHPSLSDSTHVKDLMLKSTSSVEMSFSEAVLPRDPGSNSRSSTVSSAHIAVENEKISSPIIIDAPNLVLNDNVSGGGEPVIIETLESSMQSSGNISVLSNVSFCDSPSNITNTSRTSLNTLDSSSCEEGTLMGSSSDETPVGSTKTMSLSHQTSTSSLKNMLAEAMTESQQATSMLIAGDNSPESRSELLKIGSSGHTSGDELETTTSSDIEIISSPTNGDSSSTTSRQSPAKLLCRQSKGKMALVVGPEIIVPEAYKMKGHQRAPSEASSGASDDSTSEVDKLLKKINEMNEVLEARESKLIDLSRLNAELNENNSELKSQLESQNLSQMNEEFTQRLAALERKFQQAIREKETLRKQLENSKAAVVAQELEEDKDQIIAELREEGEKLSKHQLALNNSIKKLKNADKDNQKVISSLREQLEETNQELERTKKALTAKEDVERKQIEAVDQLTKTNQKLEKEVSSLKSQVDNLTSTLVTSQKELRERRAAVATLEKKAEAAAATAEKEGRRRLEAELRAESERRTELENCISDLRYAMSQAEEQYSKREAALRQENAELMKQFQMAENRNEELAEAVSSATRPLTKQLENLTTSHANAAANWEKQEQILSQKLAEAQNRLSSIMDSERSAREQCATMSSQLSRLESKLALAEQQEEQRKNEIAALKEAVEELKTENKKLLKEKETSLRTVMEELNYAKREIASLEQQLSTERTAVESEKRKTAILQDQLRSLREISPPLPQSPRSSPTFSVGRASCSESVSGTQWPSFGDDERSITPGRFSNVYDTVRLGTSSTVFENLQSQLKLRDGEIQQLQWELKNRDAERESLSSQLSILTAKTEEQEQLLASLSDLQTQYDALLQLYGENLEQNQELRMDLQDVKEMYKAQIDQLLKREESG</sequence>
<feature type="region of interest" description="Disordered" evidence="5">
    <location>
        <begin position="27"/>
        <end position="250"/>
    </location>
</feature>
<feature type="compositionally biased region" description="Polar residues" evidence="5">
    <location>
        <begin position="1102"/>
        <end position="1112"/>
    </location>
</feature>
<dbReference type="GO" id="GO:0005794">
    <property type="term" value="C:Golgi apparatus"/>
    <property type="evidence" value="ECO:0007669"/>
    <property type="project" value="UniProtKB-SubCell"/>
</dbReference>
<dbReference type="Pfam" id="PF12329">
    <property type="entry name" value="TMF_DNA_bd"/>
    <property type="match status" value="1"/>
</dbReference>
<feature type="coiled-coil region" evidence="4">
    <location>
        <begin position="856"/>
        <end position="1067"/>
    </location>
</feature>
<feature type="compositionally biased region" description="Low complexity" evidence="5">
    <location>
        <begin position="225"/>
        <end position="239"/>
    </location>
</feature>
<dbReference type="KEGG" id="btab:109031727"/>
<protein>
    <recommendedName>
        <fullName evidence="6">TATA element modulatory factor 1 TATA binding domain-containing protein</fullName>
    </recommendedName>
</protein>
<accession>A0A9P0AFE4</accession>
<feature type="compositionally biased region" description="Polar residues" evidence="5">
    <location>
        <begin position="198"/>
        <end position="217"/>
    </location>
</feature>